<organism evidence="5 6">
    <name type="scientific">Pseudomonas saudiphocaensis</name>
    <dbReference type="NCBI Taxonomy" id="1499686"/>
    <lineage>
        <taxon>Bacteria</taxon>
        <taxon>Pseudomonadati</taxon>
        <taxon>Pseudomonadota</taxon>
        <taxon>Gammaproteobacteria</taxon>
        <taxon>Pseudomonadales</taxon>
        <taxon>Pseudomonadaceae</taxon>
        <taxon>Pseudomonas</taxon>
    </lineage>
</organism>
<evidence type="ECO:0000313" key="5">
    <source>
        <dbReference type="EMBL" id="CDZ95304.1"/>
    </source>
</evidence>
<dbReference type="InterPro" id="IPR015424">
    <property type="entry name" value="PyrdxlP-dep_Trfase"/>
</dbReference>
<evidence type="ECO:0000256" key="3">
    <source>
        <dbReference type="PIRSR" id="PIRSR001434-2"/>
    </source>
</evidence>
<dbReference type="AlphaFoldDB" id="A0A078LVR4"/>
<dbReference type="PANTHER" id="PTHR11808:SF85">
    <property type="entry name" value="CYSTATHIONINE GAMMA-LYASE-RELATED"/>
    <property type="match status" value="1"/>
</dbReference>
<dbReference type="InterPro" id="IPR054542">
    <property type="entry name" value="Cys_met_metab_PP"/>
</dbReference>
<comment type="cofactor">
    <cofactor evidence="1 4">
        <name>pyridoxal 5'-phosphate</name>
        <dbReference type="ChEBI" id="CHEBI:597326"/>
    </cofactor>
</comment>
<dbReference type="Gene3D" id="3.40.640.10">
    <property type="entry name" value="Type I PLP-dependent aspartate aminotransferase-like (Major domain)"/>
    <property type="match status" value="1"/>
</dbReference>
<keyword evidence="5" id="KW-0456">Lyase</keyword>
<accession>A0A078LVR4</accession>
<dbReference type="GO" id="GO:0019343">
    <property type="term" value="P:cysteine biosynthetic process via cystathionine"/>
    <property type="evidence" value="ECO:0007669"/>
    <property type="project" value="TreeGrafter"/>
</dbReference>
<dbReference type="EMBL" id="CCSF01000001">
    <property type="protein sequence ID" value="CDZ95304.1"/>
    <property type="molecule type" value="Genomic_DNA"/>
</dbReference>
<dbReference type="GO" id="GO:0004123">
    <property type="term" value="F:cystathionine gamma-lyase activity"/>
    <property type="evidence" value="ECO:0007669"/>
    <property type="project" value="TreeGrafter"/>
</dbReference>
<dbReference type="RefSeq" id="WP_037024949.1">
    <property type="nucleotide sequence ID" value="NZ_CCSF01000001.1"/>
</dbReference>
<reference evidence="5 6" key="1">
    <citation type="submission" date="2014-07" db="EMBL/GenBank/DDBJ databases">
        <authorList>
            <person name="Urmite Genomes Urmite Genomes"/>
        </authorList>
    </citation>
    <scope>NUCLEOTIDE SEQUENCE [LARGE SCALE GENOMIC DNA]</scope>
    <source>
        <strain evidence="5 6">20_BN</strain>
    </source>
</reference>
<keyword evidence="2 3" id="KW-0663">Pyridoxal phosphate</keyword>
<dbReference type="HOGENOM" id="CLU_018986_2_0_6"/>
<dbReference type="PANTHER" id="PTHR11808">
    <property type="entry name" value="TRANS-SULFURATION ENZYME FAMILY MEMBER"/>
    <property type="match status" value="1"/>
</dbReference>
<evidence type="ECO:0000313" key="6">
    <source>
        <dbReference type="Proteomes" id="UP000053902"/>
    </source>
</evidence>
<name>A0A078LVR4_9PSED</name>
<dbReference type="GO" id="GO:0005737">
    <property type="term" value="C:cytoplasm"/>
    <property type="evidence" value="ECO:0007669"/>
    <property type="project" value="TreeGrafter"/>
</dbReference>
<dbReference type="CDD" id="cd00614">
    <property type="entry name" value="CGS_like"/>
    <property type="match status" value="1"/>
</dbReference>
<dbReference type="STRING" id="1499686.BN1079_02637"/>
<keyword evidence="6" id="KW-1185">Reference proteome</keyword>
<evidence type="ECO:0000256" key="2">
    <source>
        <dbReference type="ARBA" id="ARBA00022898"/>
    </source>
</evidence>
<dbReference type="PIRSF" id="PIRSF001434">
    <property type="entry name" value="CGS"/>
    <property type="match status" value="1"/>
</dbReference>
<dbReference type="eggNOG" id="COG0626">
    <property type="taxonomic scope" value="Bacteria"/>
</dbReference>
<protein>
    <submittedName>
        <fullName evidence="5">Cystathionine gamma-lyase</fullName>
    </submittedName>
</protein>
<proteinExistence type="inferred from homology"/>
<dbReference type="InterPro" id="IPR015421">
    <property type="entry name" value="PyrdxlP-dep_Trfase_major"/>
</dbReference>
<dbReference type="GO" id="GO:0019346">
    <property type="term" value="P:transsulfuration"/>
    <property type="evidence" value="ECO:0007669"/>
    <property type="project" value="InterPro"/>
</dbReference>
<dbReference type="SUPFAM" id="SSF53383">
    <property type="entry name" value="PLP-dependent transferases"/>
    <property type="match status" value="1"/>
</dbReference>
<dbReference type="Gene3D" id="3.90.1150.10">
    <property type="entry name" value="Aspartate Aminotransferase, domain 1"/>
    <property type="match status" value="1"/>
</dbReference>
<comment type="similarity">
    <text evidence="4">Belongs to the trans-sulfuration enzymes family.</text>
</comment>
<sequence length="396" mass="42100">MSASRPGVSTRAVHSGNAIDHKMVTRPKSLPIYESSVFVYDSLEQVDDYLAGNPDNYMYTRLGNPNSAALEALIRDLEGGEAALFSASGMAAISAALLGRLSAGDHLVASRELYGTTQSLIEKELSRFGIGSTLVDIGDLAAVEAAITPATRLIYTETASNPLVRVSDVPALAKLDRARGVKLLVDNTFLSPALYQPLADGADLVLHSTTKYLNGHSDATGGILVGDAEWVAQARRFQTNAGGSASPFEAWLTFRGAKTLALRMRAHSANAQQLAEALQAHPRVAAVHYPGLPSHPDHELAQRLFAKGCSGMLAFTLHGGLTEVDQLIRRLKHTVFAPSLAGVASSITHPGKTSHRMLSHDVLSELAIYDGTIRVSVGIEDGDDIVADFVQALDSL</sequence>
<dbReference type="InterPro" id="IPR015422">
    <property type="entry name" value="PyrdxlP-dep_Trfase_small"/>
</dbReference>
<dbReference type="InterPro" id="IPR000277">
    <property type="entry name" value="Cys/Met-Metab_PyrdxlP-dep_enz"/>
</dbReference>
<dbReference type="Proteomes" id="UP000053902">
    <property type="component" value="Unassembled WGS sequence"/>
</dbReference>
<dbReference type="PROSITE" id="PS00868">
    <property type="entry name" value="CYS_MET_METAB_PP"/>
    <property type="match status" value="1"/>
</dbReference>
<feature type="modified residue" description="N6-(pyridoxal phosphate)lysine" evidence="3">
    <location>
        <position position="211"/>
    </location>
</feature>
<evidence type="ECO:0000256" key="1">
    <source>
        <dbReference type="ARBA" id="ARBA00001933"/>
    </source>
</evidence>
<evidence type="ECO:0000256" key="4">
    <source>
        <dbReference type="RuleBase" id="RU362118"/>
    </source>
</evidence>
<gene>
    <name evidence="5" type="ORF">BN1079_02637</name>
</gene>
<dbReference type="FunFam" id="3.40.640.10:FF:000046">
    <property type="entry name" value="Cystathionine gamma-lyase"/>
    <property type="match status" value="1"/>
</dbReference>
<dbReference type="GO" id="GO:0030170">
    <property type="term" value="F:pyridoxal phosphate binding"/>
    <property type="evidence" value="ECO:0007669"/>
    <property type="project" value="InterPro"/>
</dbReference>
<dbReference type="OrthoDB" id="9805807at2"/>
<dbReference type="Pfam" id="PF01053">
    <property type="entry name" value="Cys_Met_Meta_PP"/>
    <property type="match status" value="1"/>
</dbReference>